<feature type="compositionally biased region" description="Basic and acidic residues" evidence="7">
    <location>
        <begin position="312"/>
        <end position="330"/>
    </location>
</feature>
<evidence type="ECO:0000256" key="3">
    <source>
        <dbReference type="ARBA" id="ARBA00022806"/>
    </source>
</evidence>
<comment type="similarity">
    <text evidence="6">Belongs to the DEAD box helicase family.</text>
</comment>
<dbReference type="SUPFAM" id="SSF52540">
    <property type="entry name" value="P-loop containing nucleoside triphosphate hydrolases"/>
    <property type="match status" value="1"/>
</dbReference>
<dbReference type="GO" id="GO:0003723">
    <property type="term" value="F:RNA binding"/>
    <property type="evidence" value="ECO:0007669"/>
    <property type="project" value="UniProtKB-UniRule"/>
</dbReference>
<dbReference type="EMBL" id="JAPDMZ010000038">
    <property type="protein sequence ID" value="KAK0554400.1"/>
    <property type="molecule type" value="Genomic_DNA"/>
</dbReference>
<proteinExistence type="inferred from homology"/>
<feature type="region of interest" description="Disordered" evidence="7">
    <location>
        <begin position="135"/>
        <end position="241"/>
    </location>
</feature>
<feature type="compositionally biased region" description="Basic residues" evidence="7">
    <location>
        <begin position="40"/>
        <end position="55"/>
    </location>
</feature>
<dbReference type="EC" id="3.6.4.13" evidence="6"/>
<feature type="region of interest" description="Disordered" evidence="7">
    <location>
        <begin position="829"/>
        <end position="861"/>
    </location>
</feature>
<evidence type="ECO:0000313" key="11">
    <source>
        <dbReference type="Proteomes" id="UP001176517"/>
    </source>
</evidence>
<reference evidence="10" key="1">
    <citation type="journal article" date="2023" name="PhytoFront">
        <title>Draft Genome Resources of Seven Strains of Tilletia horrida, Causal Agent of Kernel Smut of Rice.</title>
        <authorList>
            <person name="Khanal S."/>
            <person name="Antony Babu S."/>
            <person name="Zhou X.G."/>
        </authorList>
    </citation>
    <scope>NUCLEOTIDE SEQUENCE</scope>
    <source>
        <strain evidence="10">TX6</strain>
    </source>
</reference>
<protein>
    <recommendedName>
        <fullName evidence="6">ATP-dependent RNA helicase</fullName>
        <ecNumber evidence="6">3.6.4.13</ecNumber>
    </recommendedName>
</protein>
<feature type="compositionally biased region" description="Basic and acidic residues" evidence="7">
    <location>
        <begin position="212"/>
        <end position="226"/>
    </location>
</feature>
<organism evidence="10 11">
    <name type="scientific">Tilletia horrida</name>
    <dbReference type="NCBI Taxonomy" id="155126"/>
    <lineage>
        <taxon>Eukaryota</taxon>
        <taxon>Fungi</taxon>
        <taxon>Dikarya</taxon>
        <taxon>Basidiomycota</taxon>
        <taxon>Ustilaginomycotina</taxon>
        <taxon>Exobasidiomycetes</taxon>
        <taxon>Tilletiales</taxon>
        <taxon>Tilletiaceae</taxon>
        <taxon>Tilletia</taxon>
    </lineage>
</organism>
<evidence type="ECO:0000256" key="5">
    <source>
        <dbReference type="ARBA" id="ARBA00022884"/>
    </source>
</evidence>
<feature type="region of interest" description="Disordered" evidence="7">
    <location>
        <begin position="306"/>
        <end position="330"/>
    </location>
</feature>
<feature type="domain" description="Helicase ATP-binding" evidence="8">
    <location>
        <begin position="328"/>
        <end position="578"/>
    </location>
</feature>
<dbReference type="InterPro" id="IPR014001">
    <property type="entry name" value="Helicase_ATP-bd"/>
</dbReference>
<dbReference type="PROSITE" id="PS00039">
    <property type="entry name" value="DEAD_ATP_HELICASE"/>
    <property type="match status" value="1"/>
</dbReference>
<keyword evidence="11" id="KW-1185">Reference proteome</keyword>
<dbReference type="SMART" id="SM00490">
    <property type="entry name" value="HELICc"/>
    <property type="match status" value="1"/>
</dbReference>
<keyword evidence="1 6" id="KW-0547">Nucleotide-binding</keyword>
<sequence length="904" mass="99393">MTDADLESGQLPKKRKIAAVGDDVPAPLSKRAAKTLKMQEKRKKDRLKLKRKKQQHAVLKNNAVSTASASTAKAKSPRKAVALSALTWKPVALPNEAASAGGANSTDADFFDGLFDGDMNDYMGLQEVKGVSVKFSAPGSSKDVDAPQDEESDDEQLAEGEPSRKGKILQFLVREGEDDPESAEEVEKTGSESEETDDGADWDGDADWQGIPDEHEQEGEQTKEEQATETDSEDEDEEPESLLDNVKWDALDAFEESMLPGWAQVDLDKRLKGGLWKLGFSQPTKIQIATIPLSLAKTTTSRSGAVKVASSKAKDSKGKEKETHDDEPIDEERLRDIVGVAQTGSGKTMAYGLPILNHFLQNILDGSDQNAHTMEDDADIRPLTALILTPTRELAIQVSEHLQALVTATAQVNSATESLRASGLLRHNGKWISIVTVCGGMSVHKQRRLLSRGEGADVVVATPGRLWELLGEDDDFAARLKQTRFLVIDEADRMVEVGHFAEMDNILNIVRRPGEVDPVGDAFVEASGEKQSLNPIAKSFVARIEGGREDLQTFIFSATLSKDLQRNLTRAKRKTLSKKKRKATSTLDDLMMRVDFRDPDPVVVDLSPQAGIAEGVHEMRVECLTKEKDLYLYYFLLRYPGRTLVFLNSIDGIRRLVPILTHLGLHPFPLHSQLQQKQRLKNLDRFRAISLTSSTSKDGRPPASAVILATDVAARGLDIKGVDHVVHYQLPRSADTYVHRSGRTGRAGTEGVALALIDPPEKRVWNEICKSLNRKDSVASMVVEYSFFDPLRSRLDLAKKIDQVEHRASKESHDDAWLRKMAADADIDLDDGDEVDSDGELSKNRKTGKGSAKGNGKSANALQLKNELDTLLRQPLKARGVSFKYLTSGSRVGFAEEALSSSRA</sequence>
<keyword evidence="2 6" id="KW-0378">Hydrolase</keyword>
<feature type="compositionally biased region" description="Acidic residues" evidence="7">
    <location>
        <begin position="146"/>
        <end position="158"/>
    </location>
</feature>
<dbReference type="Proteomes" id="UP001176517">
    <property type="component" value="Unassembled WGS sequence"/>
</dbReference>
<feature type="compositionally biased region" description="Acidic residues" evidence="7">
    <location>
        <begin position="192"/>
        <end position="206"/>
    </location>
</feature>
<dbReference type="GO" id="GO:0005524">
    <property type="term" value="F:ATP binding"/>
    <property type="evidence" value="ECO:0007669"/>
    <property type="project" value="UniProtKB-UniRule"/>
</dbReference>
<dbReference type="Pfam" id="PF00271">
    <property type="entry name" value="Helicase_C"/>
    <property type="match status" value="1"/>
</dbReference>
<keyword evidence="5 6" id="KW-0694">RNA-binding</keyword>
<evidence type="ECO:0000256" key="2">
    <source>
        <dbReference type="ARBA" id="ARBA00022801"/>
    </source>
</evidence>
<evidence type="ECO:0000259" key="8">
    <source>
        <dbReference type="PROSITE" id="PS51192"/>
    </source>
</evidence>
<evidence type="ECO:0000256" key="6">
    <source>
        <dbReference type="RuleBase" id="RU365068"/>
    </source>
</evidence>
<dbReference type="PROSITE" id="PS51192">
    <property type="entry name" value="HELICASE_ATP_BIND_1"/>
    <property type="match status" value="1"/>
</dbReference>
<accession>A0AAN6GRZ0</accession>
<feature type="domain" description="Helicase C-terminal" evidence="9">
    <location>
        <begin position="629"/>
        <end position="791"/>
    </location>
</feature>
<comment type="function">
    <text evidence="6">RNA helicase.</text>
</comment>
<feature type="compositionally biased region" description="Low complexity" evidence="7">
    <location>
        <begin position="65"/>
        <end position="74"/>
    </location>
</feature>
<dbReference type="Gene3D" id="3.40.50.300">
    <property type="entry name" value="P-loop containing nucleotide triphosphate hydrolases"/>
    <property type="match status" value="2"/>
</dbReference>
<feature type="compositionally biased region" description="Low complexity" evidence="7">
    <location>
        <begin position="849"/>
        <end position="861"/>
    </location>
</feature>
<evidence type="ECO:0000313" key="10">
    <source>
        <dbReference type="EMBL" id="KAK0554400.1"/>
    </source>
</evidence>
<feature type="compositionally biased region" description="Acidic residues" evidence="7">
    <location>
        <begin position="227"/>
        <end position="241"/>
    </location>
</feature>
<dbReference type="InterPro" id="IPR000629">
    <property type="entry name" value="RNA-helicase_DEAD-box_CS"/>
</dbReference>
<keyword evidence="3 6" id="KW-0347">Helicase</keyword>
<dbReference type="PANTHER" id="PTHR24031">
    <property type="entry name" value="RNA HELICASE"/>
    <property type="match status" value="1"/>
</dbReference>
<dbReference type="GO" id="GO:0003724">
    <property type="term" value="F:RNA helicase activity"/>
    <property type="evidence" value="ECO:0007669"/>
    <property type="project" value="UniProtKB-EC"/>
</dbReference>
<evidence type="ECO:0000256" key="4">
    <source>
        <dbReference type="ARBA" id="ARBA00022840"/>
    </source>
</evidence>
<dbReference type="Pfam" id="PF00270">
    <property type="entry name" value="DEAD"/>
    <property type="match status" value="1"/>
</dbReference>
<name>A0AAN6GRZ0_9BASI</name>
<dbReference type="InterPro" id="IPR011545">
    <property type="entry name" value="DEAD/DEAH_box_helicase_dom"/>
</dbReference>
<comment type="catalytic activity">
    <reaction evidence="6">
        <text>ATP + H2O = ADP + phosphate + H(+)</text>
        <dbReference type="Rhea" id="RHEA:13065"/>
        <dbReference type="ChEBI" id="CHEBI:15377"/>
        <dbReference type="ChEBI" id="CHEBI:15378"/>
        <dbReference type="ChEBI" id="CHEBI:30616"/>
        <dbReference type="ChEBI" id="CHEBI:43474"/>
        <dbReference type="ChEBI" id="CHEBI:456216"/>
        <dbReference type="EC" id="3.6.4.13"/>
    </reaction>
</comment>
<dbReference type="InterPro" id="IPR001650">
    <property type="entry name" value="Helicase_C-like"/>
</dbReference>
<comment type="domain">
    <text evidence="6">The Q motif is unique to and characteristic of the DEAD box family of RNA helicases and controls ATP binding and hydrolysis.</text>
</comment>
<dbReference type="PROSITE" id="PS51194">
    <property type="entry name" value="HELICASE_CTER"/>
    <property type="match status" value="1"/>
</dbReference>
<feature type="region of interest" description="Disordered" evidence="7">
    <location>
        <begin position="1"/>
        <end position="77"/>
    </location>
</feature>
<keyword evidence="4 6" id="KW-0067">ATP-binding</keyword>
<comment type="caution">
    <text evidence="10">The sequence shown here is derived from an EMBL/GenBank/DDBJ whole genome shotgun (WGS) entry which is preliminary data.</text>
</comment>
<dbReference type="InterPro" id="IPR027417">
    <property type="entry name" value="P-loop_NTPase"/>
</dbReference>
<evidence type="ECO:0000259" key="9">
    <source>
        <dbReference type="PROSITE" id="PS51194"/>
    </source>
</evidence>
<dbReference type="CDD" id="cd18787">
    <property type="entry name" value="SF2_C_DEAD"/>
    <property type="match status" value="1"/>
</dbReference>
<dbReference type="GO" id="GO:0016787">
    <property type="term" value="F:hydrolase activity"/>
    <property type="evidence" value="ECO:0007669"/>
    <property type="project" value="UniProtKB-KW"/>
</dbReference>
<feature type="compositionally biased region" description="Acidic residues" evidence="7">
    <location>
        <begin position="829"/>
        <end position="839"/>
    </location>
</feature>
<dbReference type="SMART" id="SM00487">
    <property type="entry name" value="DEXDc"/>
    <property type="match status" value="1"/>
</dbReference>
<evidence type="ECO:0000256" key="1">
    <source>
        <dbReference type="ARBA" id="ARBA00022741"/>
    </source>
</evidence>
<dbReference type="AlphaFoldDB" id="A0AAN6GRZ0"/>
<evidence type="ECO:0000256" key="7">
    <source>
        <dbReference type="SAM" id="MobiDB-lite"/>
    </source>
</evidence>
<gene>
    <name evidence="10" type="primary">MAK5</name>
    <name evidence="10" type="ORF">OC846_002132</name>
</gene>